<dbReference type="AlphaFoldDB" id="A0AAD7HPX3"/>
<feature type="region of interest" description="Disordered" evidence="1">
    <location>
        <begin position="40"/>
        <end position="116"/>
    </location>
</feature>
<accession>A0AAD7HPX3</accession>
<name>A0AAD7HPX3_9AGAR</name>
<proteinExistence type="predicted"/>
<reference evidence="2" key="1">
    <citation type="submission" date="2023-03" db="EMBL/GenBank/DDBJ databases">
        <title>Massive genome expansion in bonnet fungi (Mycena s.s.) driven by repeated elements and novel gene families across ecological guilds.</title>
        <authorList>
            <consortium name="Lawrence Berkeley National Laboratory"/>
            <person name="Harder C.B."/>
            <person name="Miyauchi S."/>
            <person name="Viragh M."/>
            <person name="Kuo A."/>
            <person name="Thoen E."/>
            <person name="Andreopoulos B."/>
            <person name="Lu D."/>
            <person name="Skrede I."/>
            <person name="Drula E."/>
            <person name="Henrissat B."/>
            <person name="Morin E."/>
            <person name="Kohler A."/>
            <person name="Barry K."/>
            <person name="LaButti K."/>
            <person name="Morin E."/>
            <person name="Salamov A."/>
            <person name="Lipzen A."/>
            <person name="Mereny Z."/>
            <person name="Hegedus B."/>
            <person name="Baldrian P."/>
            <person name="Stursova M."/>
            <person name="Weitz H."/>
            <person name="Taylor A."/>
            <person name="Grigoriev I.V."/>
            <person name="Nagy L.G."/>
            <person name="Martin F."/>
            <person name="Kauserud H."/>
        </authorList>
    </citation>
    <scope>NUCLEOTIDE SEQUENCE</scope>
    <source>
        <strain evidence="2">CBHHK188m</strain>
    </source>
</reference>
<protein>
    <submittedName>
        <fullName evidence="2">Uncharacterized protein</fullName>
    </submittedName>
</protein>
<evidence type="ECO:0000313" key="2">
    <source>
        <dbReference type="EMBL" id="KAJ7724820.1"/>
    </source>
</evidence>
<keyword evidence="3" id="KW-1185">Reference proteome</keyword>
<gene>
    <name evidence="2" type="ORF">DFH07DRAFT_262287</name>
</gene>
<comment type="caution">
    <text evidence="2">The sequence shown here is derived from an EMBL/GenBank/DDBJ whole genome shotgun (WGS) entry which is preliminary data.</text>
</comment>
<dbReference type="Proteomes" id="UP001215280">
    <property type="component" value="Unassembled WGS sequence"/>
</dbReference>
<organism evidence="2 3">
    <name type="scientific">Mycena maculata</name>
    <dbReference type="NCBI Taxonomy" id="230809"/>
    <lineage>
        <taxon>Eukaryota</taxon>
        <taxon>Fungi</taxon>
        <taxon>Dikarya</taxon>
        <taxon>Basidiomycota</taxon>
        <taxon>Agaricomycotina</taxon>
        <taxon>Agaricomycetes</taxon>
        <taxon>Agaricomycetidae</taxon>
        <taxon>Agaricales</taxon>
        <taxon>Marasmiineae</taxon>
        <taxon>Mycenaceae</taxon>
        <taxon>Mycena</taxon>
    </lineage>
</organism>
<dbReference type="EMBL" id="JARJLG010000234">
    <property type="protein sequence ID" value="KAJ7724820.1"/>
    <property type="molecule type" value="Genomic_DNA"/>
</dbReference>
<feature type="compositionally biased region" description="Basic and acidic residues" evidence="1">
    <location>
        <begin position="40"/>
        <end position="52"/>
    </location>
</feature>
<sequence length="211" mass="23457">MTSQALEEEDWTPAFLIASSEAGSDYEANPSQRLEREIVMARRDKRKDDARRLAAGSKPDEEDSWSTADTVDSDPNSENEMPGPAEGHQTAARHASRQAAEDETITSSPTRKRPSTFEQLSALQTNIPSFNPDESTQDFITELDRSRELRALADHDLLARCLQAETDRDKYRGDLIVALEALNKAELDITLWRSAGNNAQRVLQLAAETLG</sequence>
<evidence type="ECO:0000313" key="3">
    <source>
        <dbReference type="Proteomes" id="UP001215280"/>
    </source>
</evidence>
<evidence type="ECO:0000256" key="1">
    <source>
        <dbReference type="SAM" id="MobiDB-lite"/>
    </source>
</evidence>